<feature type="compositionally biased region" description="Polar residues" evidence="1">
    <location>
        <begin position="27"/>
        <end position="38"/>
    </location>
</feature>
<reference evidence="2 3" key="1">
    <citation type="submission" date="2018-09" db="EMBL/GenBank/DDBJ databases">
        <title>Genomic investigation of the strawberry pathogen Phytophthora fragariae indicates pathogenicity is determined by transcriptional variation in three key races.</title>
        <authorList>
            <person name="Adams T.M."/>
            <person name="Armitage A.D."/>
            <person name="Sobczyk M.K."/>
            <person name="Bates H.J."/>
            <person name="Dunwell J.M."/>
            <person name="Nellist C.F."/>
            <person name="Harrison R.J."/>
        </authorList>
    </citation>
    <scope>NUCLEOTIDE SEQUENCE [LARGE SCALE GENOMIC DNA]</scope>
    <source>
        <strain evidence="2 3">NOV-77</strain>
    </source>
</reference>
<protein>
    <submittedName>
        <fullName evidence="2">Uncharacterized protein</fullName>
    </submittedName>
</protein>
<sequence>MATSASRCRCPEKCQQPQYGQHRRPNTSRTGPESRLQQTGWGFADVREQWPAASAARQWRLRGGPSVHPVNGGVEIGAVETEASITPVPPDTTPTSKKQTRDAADVMEEVMDKAVKAVREASRREFEVYIKHPENENKKTRALLRELFGGN</sequence>
<feature type="region of interest" description="Disordered" evidence="1">
    <location>
        <begin position="1"/>
        <end position="38"/>
    </location>
</feature>
<accession>A0A6G0QRQ2</accession>
<proteinExistence type="predicted"/>
<name>A0A6G0QRQ2_9STRA</name>
<comment type="caution">
    <text evidence="2">The sequence shown here is derived from an EMBL/GenBank/DDBJ whole genome shotgun (WGS) entry which is preliminary data.</text>
</comment>
<evidence type="ECO:0000313" key="2">
    <source>
        <dbReference type="EMBL" id="KAE9299933.1"/>
    </source>
</evidence>
<dbReference type="Proteomes" id="UP000486351">
    <property type="component" value="Unassembled WGS sequence"/>
</dbReference>
<evidence type="ECO:0000256" key="1">
    <source>
        <dbReference type="SAM" id="MobiDB-lite"/>
    </source>
</evidence>
<gene>
    <name evidence="2" type="ORF">PF008_g23127</name>
</gene>
<dbReference type="AlphaFoldDB" id="A0A6G0QRQ2"/>
<evidence type="ECO:0000313" key="3">
    <source>
        <dbReference type="Proteomes" id="UP000486351"/>
    </source>
</evidence>
<organism evidence="2 3">
    <name type="scientific">Phytophthora fragariae</name>
    <dbReference type="NCBI Taxonomy" id="53985"/>
    <lineage>
        <taxon>Eukaryota</taxon>
        <taxon>Sar</taxon>
        <taxon>Stramenopiles</taxon>
        <taxon>Oomycota</taxon>
        <taxon>Peronosporomycetes</taxon>
        <taxon>Peronosporales</taxon>
        <taxon>Peronosporaceae</taxon>
        <taxon>Phytophthora</taxon>
    </lineage>
</organism>
<dbReference type="EMBL" id="QXFY01002281">
    <property type="protein sequence ID" value="KAE9299933.1"/>
    <property type="molecule type" value="Genomic_DNA"/>
</dbReference>